<accession>A0A2Z6LQ56</accession>
<name>A0A2Z6LQ56_TRISU</name>
<evidence type="ECO:0000313" key="2">
    <source>
        <dbReference type="Proteomes" id="UP000242715"/>
    </source>
</evidence>
<dbReference type="EMBL" id="DF973211">
    <property type="protein sequence ID" value="GAU20287.1"/>
    <property type="molecule type" value="Genomic_DNA"/>
</dbReference>
<organism evidence="1 2">
    <name type="scientific">Trifolium subterraneum</name>
    <name type="common">Subterranean clover</name>
    <dbReference type="NCBI Taxonomy" id="3900"/>
    <lineage>
        <taxon>Eukaryota</taxon>
        <taxon>Viridiplantae</taxon>
        <taxon>Streptophyta</taxon>
        <taxon>Embryophyta</taxon>
        <taxon>Tracheophyta</taxon>
        <taxon>Spermatophyta</taxon>
        <taxon>Magnoliopsida</taxon>
        <taxon>eudicotyledons</taxon>
        <taxon>Gunneridae</taxon>
        <taxon>Pentapetalae</taxon>
        <taxon>rosids</taxon>
        <taxon>fabids</taxon>
        <taxon>Fabales</taxon>
        <taxon>Fabaceae</taxon>
        <taxon>Papilionoideae</taxon>
        <taxon>50 kb inversion clade</taxon>
        <taxon>NPAAA clade</taxon>
        <taxon>Hologalegina</taxon>
        <taxon>IRL clade</taxon>
        <taxon>Trifolieae</taxon>
        <taxon>Trifolium</taxon>
    </lineage>
</organism>
<gene>
    <name evidence="1" type="ORF">TSUD_337680</name>
</gene>
<sequence length="74" mass="8908">MPWDRARLKPKKRPRKFRRNSNRRFNIVMEYYFDEATVRVTYQTTTSRGAIDGIMRAIGIQFATSFKKRMSNNM</sequence>
<reference evidence="2" key="1">
    <citation type="journal article" date="2017" name="Front. Plant Sci.">
        <title>Climate Clever Clovers: New Paradigm to Reduce the Environmental Footprint of Ruminants by Breeding Low Methanogenic Forages Utilizing Haplotype Variation.</title>
        <authorList>
            <person name="Kaur P."/>
            <person name="Appels R."/>
            <person name="Bayer P.E."/>
            <person name="Keeble-Gagnere G."/>
            <person name="Wang J."/>
            <person name="Hirakawa H."/>
            <person name="Shirasawa K."/>
            <person name="Vercoe P."/>
            <person name="Stefanova K."/>
            <person name="Durmic Z."/>
            <person name="Nichols P."/>
            <person name="Revell C."/>
            <person name="Isobe S.N."/>
            <person name="Edwards D."/>
            <person name="Erskine W."/>
        </authorList>
    </citation>
    <scope>NUCLEOTIDE SEQUENCE [LARGE SCALE GENOMIC DNA]</scope>
    <source>
        <strain evidence="2">cv. Daliak</strain>
    </source>
</reference>
<dbReference type="AlphaFoldDB" id="A0A2Z6LQ56"/>
<keyword evidence="2" id="KW-1185">Reference proteome</keyword>
<evidence type="ECO:0000313" key="1">
    <source>
        <dbReference type="EMBL" id="GAU20287.1"/>
    </source>
</evidence>
<protein>
    <submittedName>
        <fullName evidence="1">Uncharacterized protein</fullName>
    </submittedName>
</protein>
<dbReference type="Proteomes" id="UP000242715">
    <property type="component" value="Unassembled WGS sequence"/>
</dbReference>
<proteinExistence type="predicted"/>